<reference evidence="2 3" key="1">
    <citation type="submission" date="2024-06" db="EMBL/GenBank/DDBJ databases">
        <title>The draft genome of Grus japonensis, version 3.</title>
        <authorList>
            <person name="Nabeshima K."/>
            <person name="Suzuki S."/>
            <person name="Onuma M."/>
        </authorList>
    </citation>
    <scope>NUCLEOTIDE SEQUENCE [LARGE SCALE GENOMIC DNA]</scope>
    <source>
        <strain evidence="2 3">451A</strain>
    </source>
</reference>
<evidence type="ECO:0000259" key="1">
    <source>
        <dbReference type="PROSITE" id="PS50878"/>
    </source>
</evidence>
<dbReference type="AlphaFoldDB" id="A0ABC9W4V8"/>
<dbReference type="PROSITE" id="PS50878">
    <property type="entry name" value="RT_POL"/>
    <property type="match status" value="1"/>
</dbReference>
<sequence length="108" mass="12258">MARPKEWLMVTGTKISWKPVISSVPQGSIRGPILFSIFVNDLDDGVECSLSKFADDTKLGGVADTPEDCAAIQRDLNRLEKWADRNLMKFNKEKFKVLHLGRNNRMLH</sequence>
<protein>
    <submittedName>
        <fullName evidence="2">Mitochondrial enolase superfamily member 1</fullName>
    </submittedName>
</protein>
<dbReference type="Pfam" id="PF00078">
    <property type="entry name" value="RVT_1"/>
    <property type="match status" value="1"/>
</dbReference>
<name>A0ABC9W4V8_GRUJA</name>
<proteinExistence type="predicted"/>
<dbReference type="InterPro" id="IPR000477">
    <property type="entry name" value="RT_dom"/>
</dbReference>
<gene>
    <name evidence="2" type="ORF">GRJ2_000446700</name>
</gene>
<comment type="caution">
    <text evidence="2">The sequence shown here is derived from an EMBL/GenBank/DDBJ whole genome shotgun (WGS) entry which is preliminary data.</text>
</comment>
<dbReference type="PANTHER" id="PTHR33332">
    <property type="entry name" value="REVERSE TRANSCRIPTASE DOMAIN-CONTAINING PROTEIN"/>
    <property type="match status" value="1"/>
</dbReference>
<dbReference type="EMBL" id="BAAFJT010000001">
    <property type="protein sequence ID" value="GAB0179814.1"/>
    <property type="molecule type" value="Genomic_DNA"/>
</dbReference>
<accession>A0ABC9W4V8</accession>
<organism evidence="2 3">
    <name type="scientific">Grus japonensis</name>
    <name type="common">Japanese crane</name>
    <name type="synonym">Red-crowned crane</name>
    <dbReference type="NCBI Taxonomy" id="30415"/>
    <lineage>
        <taxon>Eukaryota</taxon>
        <taxon>Metazoa</taxon>
        <taxon>Chordata</taxon>
        <taxon>Craniata</taxon>
        <taxon>Vertebrata</taxon>
        <taxon>Euteleostomi</taxon>
        <taxon>Archelosauria</taxon>
        <taxon>Archosauria</taxon>
        <taxon>Dinosauria</taxon>
        <taxon>Saurischia</taxon>
        <taxon>Theropoda</taxon>
        <taxon>Coelurosauria</taxon>
        <taxon>Aves</taxon>
        <taxon>Neognathae</taxon>
        <taxon>Neoaves</taxon>
        <taxon>Gruiformes</taxon>
        <taxon>Gruidae</taxon>
        <taxon>Grus</taxon>
    </lineage>
</organism>
<evidence type="ECO:0000313" key="2">
    <source>
        <dbReference type="EMBL" id="GAB0179814.1"/>
    </source>
</evidence>
<evidence type="ECO:0000313" key="3">
    <source>
        <dbReference type="Proteomes" id="UP001623348"/>
    </source>
</evidence>
<keyword evidence="3" id="KW-1185">Reference proteome</keyword>
<dbReference type="Proteomes" id="UP001623348">
    <property type="component" value="Unassembled WGS sequence"/>
</dbReference>
<feature type="domain" description="Reverse transcriptase" evidence="1">
    <location>
        <begin position="1"/>
        <end position="108"/>
    </location>
</feature>